<dbReference type="InterPro" id="IPR006311">
    <property type="entry name" value="TAT_signal"/>
</dbReference>
<evidence type="ECO:0000256" key="1">
    <source>
        <dbReference type="ARBA" id="ARBA00022714"/>
    </source>
</evidence>
<keyword evidence="1" id="KW-0001">2Fe-2S</keyword>
<accession>A0A517SA25</accession>
<evidence type="ECO:0000256" key="2">
    <source>
        <dbReference type="ARBA" id="ARBA00022723"/>
    </source>
</evidence>
<dbReference type="InterPro" id="IPR036922">
    <property type="entry name" value="Rieske_2Fe-2S_sf"/>
</dbReference>
<evidence type="ECO:0000313" key="7">
    <source>
        <dbReference type="EMBL" id="QDT52979.1"/>
    </source>
</evidence>
<dbReference type="InParanoid" id="A0A517SA25"/>
<dbReference type="EMBL" id="CP036271">
    <property type="protein sequence ID" value="QDT52979.1"/>
    <property type="molecule type" value="Genomic_DNA"/>
</dbReference>
<dbReference type="GO" id="GO:0046872">
    <property type="term" value="F:metal ion binding"/>
    <property type="evidence" value="ECO:0007669"/>
    <property type="project" value="UniProtKB-KW"/>
</dbReference>
<evidence type="ECO:0000256" key="3">
    <source>
        <dbReference type="ARBA" id="ARBA00023004"/>
    </source>
</evidence>
<dbReference type="Gene3D" id="2.102.10.10">
    <property type="entry name" value="Rieske [2Fe-2S] iron-sulphur domain"/>
    <property type="match status" value="1"/>
</dbReference>
<evidence type="ECO:0000313" key="8">
    <source>
        <dbReference type="Proteomes" id="UP000315700"/>
    </source>
</evidence>
<feature type="transmembrane region" description="Helical" evidence="5">
    <location>
        <begin position="20"/>
        <end position="47"/>
    </location>
</feature>
<dbReference type="PROSITE" id="PS51296">
    <property type="entry name" value="RIESKE"/>
    <property type="match status" value="1"/>
</dbReference>
<dbReference type="KEGG" id="ccos:Pan44_09930"/>
<protein>
    <submittedName>
        <fullName evidence="7">Cytochrome b6-f complex iron-sulfur subunit</fullName>
    </submittedName>
</protein>
<dbReference type="CDD" id="cd03467">
    <property type="entry name" value="Rieske"/>
    <property type="match status" value="1"/>
</dbReference>
<keyword evidence="5" id="KW-1133">Transmembrane helix</keyword>
<dbReference type="RefSeq" id="WP_145027795.1">
    <property type="nucleotide sequence ID" value="NZ_CP036271.1"/>
</dbReference>
<keyword evidence="4" id="KW-0411">Iron-sulfur</keyword>
<evidence type="ECO:0000256" key="5">
    <source>
        <dbReference type="SAM" id="Phobius"/>
    </source>
</evidence>
<dbReference type="GO" id="GO:0051537">
    <property type="term" value="F:2 iron, 2 sulfur cluster binding"/>
    <property type="evidence" value="ECO:0007669"/>
    <property type="project" value="UniProtKB-KW"/>
</dbReference>
<keyword evidence="3" id="KW-0408">Iron</keyword>
<gene>
    <name evidence="7" type="primary">petC_1</name>
    <name evidence="7" type="ORF">Pan44_09930</name>
</gene>
<sequence length="191" mass="20773">MSKPTSASPAAGAPAAQRRRFLAGLAAGVIGTIVAVVPTIPGIAFLLHPLLKKKKAGAAEGDGYVKITTVEAIPKDGSPRAFPVQMDIQDAWNKYPDRQVGSVFLSRNEDGQLKCFSCVCPHLGCTINYEEKAKLYLCPCHASSFKLDGERENQIPPRSMDPLEVRVNEKNEVEVKYQTFRAGTSERKVVS</sequence>
<organism evidence="7 8">
    <name type="scientific">Caulifigura coniformis</name>
    <dbReference type="NCBI Taxonomy" id="2527983"/>
    <lineage>
        <taxon>Bacteria</taxon>
        <taxon>Pseudomonadati</taxon>
        <taxon>Planctomycetota</taxon>
        <taxon>Planctomycetia</taxon>
        <taxon>Planctomycetales</taxon>
        <taxon>Planctomycetaceae</taxon>
        <taxon>Caulifigura</taxon>
    </lineage>
</organism>
<keyword evidence="2" id="KW-0479">Metal-binding</keyword>
<keyword evidence="5" id="KW-0472">Membrane</keyword>
<evidence type="ECO:0000259" key="6">
    <source>
        <dbReference type="PROSITE" id="PS51296"/>
    </source>
</evidence>
<evidence type="ECO:0000256" key="4">
    <source>
        <dbReference type="ARBA" id="ARBA00023014"/>
    </source>
</evidence>
<dbReference type="AlphaFoldDB" id="A0A517SA25"/>
<reference evidence="7 8" key="1">
    <citation type="submission" date="2019-02" db="EMBL/GenBank/DDBJ databases">
        <title>Deep-cultivation of Planctomycetes and their phenomic and genomic characterization uncovers novel biology.</title>
        <authorList>
            <person name="Wiegand S."/>
            <person name="Jogler M."/>
            <person name="Boedeker C."/>
            <person name="Pinto D."/>
            <person name="Vollmers J."/>
            <person name="Rivas-Marin E."/>
            <person name="Kohn T."/>
            <person name="Peeters S.H."/>
            <person name="Heuer A."/>
            <person name="Rast P."/>
            <person name="Oberbeckmann S."/>
            <person name="Bunk B."/>
            <person name="Jeske O."/>
            <person name="Meyerdierks A."/>
            <person name="Storesund J.E."/>
            <person name="Kallscheuer N."/>
            <person name="Luecker S."/>
            <person name="Lage O.M."/>
            <person name="Pohl T."/>
            <person name="Merkel B.J."/>
            <person name="Hornburger P."/>
            <person name="Mueller R.-W."/>
            <person name="Bruemmer F."/>
            <person name="Labrenz M."/>
            <person name="Spormann A.M."/>
            <person name="Op den Camp H."/>
            <person name="Overmann J."/>
            <person name="Amann R."/>
            <person name="Jetten M.S.M."/>
            <person name="Mascher T."/>
            <person name="Medema M.H."/>
            <person name="Devos D.P."/>
            <person name="Kaster A.-K."/>
            <person name="Ovreas L."/>
            <person name="Rohde M."/>
            <person name="Galperin M.Y."/>
            <person name="Jogler C."/>
        </authorList>
    </citation>
    <scope>NUCLEOTIDE SEQUENCE [LARGE SCALE GENOMIC DNA]</scope>
    <source>
        <strain evidence="7 8">Pan44</strain>
    </source>
</reference>
<dbReference type="PROSITE" id="PS51318">
    <property type="entry name" value="TAT"/>
    <property type="match status" value="1"/>
</dbReference>
<name>A0A517SA25_9PLAN</name>
<keyword evidence="5" id="KW-0812">Transmembrane</keyword>
<proteinExistence type="predicted"/>
<dbReference type="InterPro" id="IPR017941">
    <property type="entry name" value="Rieske_2Fe-2S"/>
</dbReference>
<keyword evidence="8" id="KW-1185">Reference proteome</keyword>
<dbReference type="Pfam" id="PF00355">
    <property type="entry name" value="Rieske"/>
    <property type="match status" value="1"/>
</dbReference>
<dbReference type="OrthoDB" id="9767869at2"/>
<dbReference type="Proteomes" id="UP000315700">
    <property type="component" value="Chromosome"/>
</dbReference>
<feature type="domain" description="Rieske" evidence="6">
    <location>
        <begin position="102"/>
        <end position="176"/>
    </location>
</feature>
<dbReference type="SUPFAM" id="SSF50022">
    <property type="entry name" value="ISP domain"/>
    <property type="match status" value="1"/>
</dbReference>